<protein>
    <submittedName>
        <fullName evidence="2">Str. FM013</fullName>
    </submittedName>
</protein>
<dbReference type="EMBL" id="HG793155">
    <property type="protein sequence ID" value="CRL27348.1"/>
    <property type="molecule type" value="Genomic_DNA"/>
</dbReference>
<accession>A0A0G4PMH8</accession>
<feature type="compositionally biased region" description="Polar residues" evidence="1">
    <location>
        <begin position="60"/>
        <end position="70"/>
    </location>
</feature>
<evidence type="ECO:0000313" key="2">
    <source>
        <dbReference type="EMBL" id="CRL27348.1"/>
    </source>
</evidence>
<gene>
    <name evidence="2" type="ORF">PCAMFM013_S022g000028</name>
</gene>
<sequence length="331" mass="37848">MYRDENPFHGTTNYPFVGVPTDYPYGPTYAPSMDSAPMINPASNVYWNFQQAQNWMTAPASPTVTLSPRSTPRYREIRPRPPHGLAPTFPPMELNKEEQHIQHRGLGRGKHSERHRQLDQGQVVQRTAKNGRRTVSKVTDMTEKPVRDKEISTAKPPPAPRHNSATQAPHSWSPDYPSNYPEDTSQPPVEALQRALKIQILQSLRVLREIARQFRAFNLELEMIDVWVAEIKEVDTTLIPVPSSTAGQVFVPFESLNFILTECITASGPMRGFIIRNQARELLKYIQTYTEEYHLFQDPRVYFDIGRYIERLNPGKNDEKANDVVLPGGRE</sequence>
<feature type="compositionally biased region" description="Polar residues" evidence="1">
    <location>
        <begin position="119"/>
        <end position="128"/>
    </location>
</feature>
<evidence type="ECO:0000313" key="3">
    <source>
        <dbReference type="Proteomes" id="UP000053732"/>
    </source>
</evidence>
<feature type="region of interest" description="Disordered" evidence="1">
    <location>
        <begin position="60"/>
        <end position="90"/>
    </location>
</feature>
<keyword evidence="3" id="KW-1185">Reference proteome</keyword>
<evidence type="ECO:0000256" key="1">
    <source>
        <dbReference type="SAM" id="MobiDB-lite"/>
    </source>
</evidence>
<name>A0A0G4PMH8_PENC3</name>
<proteinExistence type="predicted"/>
<dbReference type="Proteomes" id="UP000053732">
    <property type="component" value="Unassembled WGS sequence"/>
</dbReference>
<dbReference type="AlphaFoldDB" id="A0A0G4PMH8"/>
<organism evidence="2 3">
    <name type="scientific">Penicillium camemberti (strain FM 013)</name>
    <dbReference type="NCBI Taxonomy" id="1429867"/>
    <lineage>
        <taxon>Eukaryota</taxon>
        <taxon>Fungi</taxon>
        <taxon>Dikarya</taxon>
        <taxon>Ascomycota</taxon>
        <taxon>Pezizomycotina</taxon>
        <taxon>Eurotiomycetes</taxon>
        <taxon>Eurotiomycetidae</taxon>
        <taxon>Eurotiales</taxon>
        <taxon>Aspergillaceae</taxon>
        <taxon>Penicillium</taxon>
    </lineage>
</organism>
<feature type="compositionally biased region" description="Basic and acidic residues" evidence="1">
    <location>
        <begin position="140"/>
        <end position="152"/>
    </location>
</feature>
<feature type="region of interest" description="Disordered" evidence="1">
    <location>
        <begin position="103"/>
        <end position="188"/>
    </location>
</feature>
<reference evidence="2 3" key="1">
    <citation type="journal article" date="2014" name="Nat. Commun.">
        <title>Multiple recent horizontal transfers of a large genomic region in cheese making fungi.</title>
        <authorList>
            <person name="Cheeseman K."/>
            <person name="Ropars J."/>
            <person name="Renault P."/>
            <person name="Dupont J."/>
            <person name="Gouzy J."/>
            <person name="Branca A."/>
            <person name="Abraham A.L."/>
            <person name="Ceppi M."/>
            <person name="Conseiller E."/>
            <person name="Debuchy R."/>
            <person name="Malagnac F."/>
            <person name="Goarin A."/>
            <person name="Silar P."/>
            <person name="Lacoste S."/>
            <person name="Sallet E."/>
            <person name="Bensimon A."/>
            <person name="Giraud T."/>
            <person name="Brygoo Y."/>
        </authorList>
    </citation>
    <scope>NUCLEOTIDE SEQUENCE [LARGE SCALE GENOMIC DNA]</scope>
    <source>
        <strain evidence="3">FM 013</strain>
    </source>
</reference>
<feature type="compositionally biased region" description="Basic residues" evidence="1">
    <location>
        <begin position="103"/>
        <end position="114"/>
    </location>
</feature>